<comment type="caution">
    <text evidence="3">The sequence shown here is derived from an EMBL/GenBank/DDBJ whole genome shotgun (WGS) entry which is preliminary data.</text>
</comment>
<feature type="region of interest" description="Disordered" evidence="1">
    <location>
        <begin position="149"/>
        <end position="174"/>
    </location>
</feature>
<dbReference type="AlphaFoldDB" id="M7Y128"/>
<dbReference type="Proteomes" id="UP000010953">
    <property type="component" value="Unassembled WGS sequence"/>
</dbReference>
<dbReference type="EMBL" id="AMZY02000027">
    <property type="protein sequence ID" value="EMS30906.1"/>
    <property type="molecule type" value="Genomic_DNA"/>
</dbReference>
<proteinExistence type="predicted"/>
<feature type="compositionally biased region" description="Basic residues" evidence="1">
    <location>
        <begin position="149"/>
        <end position="161"/>
    </location>
</feature>
<name>M7Y128_9BACT</name>
<protein>
    <submittedName>
        <fullName evidence="3">Uncharacterized protein</fullName>
    </submittedName>
</protein>
<feature type="transmembrane region" description="Helical" evidence="2">
    <location>
        <begin position="105"/>
        <end position="130"/>
    </location>
</feature>
<gene>
    <name evidence="3" type="ORF">C943_02783</name>
</gene>
<evidence type="ECO:0000256" key="1">
    <source>
        <dbReference type="SAM" id="MobiDB-lite"/>
    </source>
</evidence>
<keyword evidence="2" id="KW-0472">Membrane</keyword>
<evidence type="ECO:0000256" key="2">
    <source>
        <dbReference type="SAM" id="Phobius"/>
    </source>
</evidence>
<reference evidence="3" key="1">
    <citation type="submission" date="2013-01" db="EMBL/GenBank/DDBJ databases">
        <title>Genome assembly of Mariniradius saccharolyticus AK6.</title>
        <authorList>
            <person name="Vaidya B."/>
            <person name="Khatri I."/>
            <person name="Tanuku N.R.S."/>
            <person name="Subramanian S."/>
            <person name="Pinnaka A."/>
        </authorList>
    </citation>
    <scope>NUCLEOTIDE SEQUENCE [LARGE SCALE GENOMIC DNA]</scope>
    <source>
        <strain evidence="3">AK6</strain>
    </source>
</reference>
<sequence length="186" mass="21214">MDFSGQRGFLEESAEYFTQRQRRCKERKDQWSVAVISRQWQWSGAQLGGLASSRESFFSACFAPLFPLREPLFLAKTAKTERAQRSVSSHSGQWPILASWRLGEVFFLFLAPLFSLGEAGIVIFGTLASLRETFFLRALPLHFLCEHRHGKGGKTKKKKGHRGENPRWPFHSPQSCNRGLRIGLTL</sequence>
<keyword evidence="4" id="KW-1185">Reference proteome</keyword>
<organism evidence="3 4">
    <name type="scientific">Mariniradius saccharolyticus AK6</name>
    <dbReference type="NCBI Taxonomy" id="1239962"/>
    <lineage>
        <taxon>Bacteria</taxon>
        <taxon>Pseudomonadati</taxon>
        <taxon>Bacteroidota</taxon>
        <taxon>Cytophagia</taxon>
        <taxon>Cytophagales</taxon>
        <taxon>Cyclobacteriaceae</taxon>
        <taxon>Mariniradius</taxon>
    </lineage>
</organism>
<evidence type="ECO:0000313" key="4">
    <source>
        <dbReference type="Proteomes" id="UP000010953"/>
    </source>
</evidence>
<dbReference type="InParanoid" id="M7Y128"/>
<accession>M7Y128</accession>
<dbReference type="RefSeq" id="WP_008631903.1">
    <property type="nucleotide sequence ID" value="NZ_AMZY02000027.1"/>
</dbReference>
<evidence type="ECO:0000313" key="3">
    <source>
        <dbReference type="EMBL" id="EMS30906.1"/>
    </source>
</evidence>
<keyword evidence="2" id="KW-1133">Transmembrane helix</keyword>
<keyword evidence="2" id="KW-0812">Transmembrane</keyword>